<comment type="subcellular location">
    <subcellularLocation>
        <location evidence="1">Membrane</location>
        <topology evidence="1">Multi-pass membrane protein</topology>
    </subcellularLocation>
</comment>
<feature type="transmembrane region" description="Helical" evidence="8">
    <location>
        <begin position="190"/>
        <end position="210"/>
    </location>
</feature>
<dbReference type="SUPFAM" id="SSF103473">
    <property type="entry name" value="MFS general substrate transporter"/>
    <property type="match status" value="1"/>
</dbReference>
<evidence type="ECO:0000256" key="2">
    <source>
        <dbReference type="ARBA" id="ARBA00022448"/>
    </source>
</evidence>
<dbReference type="InterPro" id="IPR020846">
    <property type="entry name" value="MFS_dom"/>
</dbReference>
<feature type="transmembrane region" description="Helical" evidence="8">
    <location>
        <begin position="66"/>
        <end position="90"/>
    </location>
</feature>
<dbReference type="Proteomes" id="UP001151699">
    <property type="component" value="Unassembled WGS sequence"/>
</dbReference>
<dbReference type="PROSITE" id="PS50850">
    <property type="entry name" value="MFS"/>
    <property type="match status" value="1"/>
</dbReference>
<accession>A0A9Q0RVL5</accession>
<dbReference type="EMBL" id="WJQU01001814">
    <property type="protein sequence ID" value="KAJ6633662.1"/>
    <property type="molecule type" value="Genomic_DNA"/>
</dbReference>
<evidence type="ECO:0000256" key="3">
    <source>
        <dbReference type="ARBA" id="ARBA00022692"/>
    </source>
</evidence>
<feature type="transmembrane region" description="Helical" evidence="8">
    <location>
        <begin position="329"/>
        <end position="348"/>
    </location>
</feature>
<dbReference type="InterPro" id="IPR036259">
    <property type="entry name" value="MFS_trans_sf"/>
</dbReference>
<feature type="transmembrane region" description="Helical" evidence="8">
    <location>
        <begin position="130"/>
        <end position="151"/>
    </location>
</feature>
<feature type="transmembrane region" description="Helical" evidence="8">
    <location>
        <begin position="420"/>
        <end position="439"/>
    </location>
</feature>
<evidence type="ECO:0000256" key="5">
    <source>
        <dbReference type="ARBA" id="ARBA00022989"/>
    </source>
</evidence>
<dbReference type="Pfam" id="PF07690">
    <property type="entry name" value="MFS_1"/>
    <property type="match status" value="1"/>
</dbReference>
<dbReference type="GO" id="GO:0015293">
    <property type="term" value="F:symporter activity"/>
    <property type="evidence" value="ECO:0007669"/>
    <property type="project" value="UniProtKB-KW"/>
</dbReference>
<evidence type="ECO:0000313" key="11">
    <source>
        <dbReference type="Proteomes" id="UP001151699"/>
    </source>
</evidence>
<keyword evidence="4" id="KW-0769">Symport</keyword>
<feature type="transmembrane region" description="Helical" evidence="8">
    <location>
        <begin position="293"/>
        <end position="317"/>
    </location>
</feature>
<protein>
    <submittedName>
        <fullName evidence="10">Inorganic phosphate cotransporter</fullName>
    </submittedName>
</protein>
<dbReference type="PANTHER" id="PTHR11662:SF415">
    <property type="entry name" value="AT30085P-RELATED"/>
    <property type="match status" value="1"/>
</dbReference>
<evidence type="ECO:0000256" key="8">
    <source>
        <dbReference type="SAM" id="Phobius"/>
    </source>
</evidence>
<evidence type="ECO:0000256" key="6">
    <source>
        <dbReference type="ARBA" id="ARBA00023136"/>
    </source>
</evidence>
<name>A0A9Q0RVL5_9DIPT</name>
<dbReference type="GO" id="GO:0016020">
    <property type="term" value="C:membrane"/>
    <property type="evidence" value="ECO:0007669"/>
    <property type="project" value="UniProtKB-SubCell"/>
</dbReference>
<keyword evidence="3 8" id="KW-0812">Transmembrane</keyword>
<keyword evidence="11" id="KW-1185">Reference proteome</keyword>
<feature type="transmembrane region" description="Helical" evidence="8">
    <location>
        <begin position="383"/>
        <end position="408"/>
    </location>
</feature>
<feature type="region of interest" description="Disordered" evidence="7">
    <location>
        <begin position="454"/>
        <end position="477"/>
    </location>
</feature>
<dbReference type="GO" id="GO:0006820">
    <property type="term" value="P:monoatomic anion transport"/>
    <property type="evidence" value="ECO:0007669"/>
    <property type="project" value="TreeGrafter"/>
</dbReference>
<keyword evidence="2" id="KW-0813">Transport</keyword>
<gene>
    <name evidence="10" type="primary">Picot_1</name>
    <name evidence="10" type="ORF">Bhyg_16373</name>
</gene>
<dbReference type="Gene3D" id="1.20.1250.20">
    <property type="entry name" value="MFS general substrate transporter like domains"/>
    <property type="match status" value="2"/>
</dbReference>
<dbReference type="InterPro" id="IPR050382">
    <property type="entry name" value="MFS_Na/Anion_cotransporter"/>
</dbReference>
<dbReference type="InterPro" id="IPR011701">
    <property type="entry name" value="MFS"/>
</dbReference>
<dbReference type="AlphaFoldDB" id="A0A9Q0RVL5"/>
<dbReference type="OrthoDB" id="2985014at2759"/>
<reference evidence="10" key="1">
    <citation type="submission" date="2022-07" db="EMBL/GenBank/DDBJ databases">
        <authorList>
            <person name="Trinca V."/>
            <person name="Uliana J.V.C."/>
            <person name="Torres T.T."/>
            <person name="Ward R.J."/>
            <person name="Monesi N."/>
        </authorList>
    </citation>
    <scope>NUCLEOTIDE SEQUENCE</scope>
    <source>
        <strain evidence="10">HSMRA1968</strain>
        <tissue evidence="10">Whole embryos</tissue>
    </source>
</reference>
<feature type="transmembrane region" description="Helical" evidence="8">
    <location>
        <begin position="97"/>
        <end position="124"/>
    </location>
</feature>
<evidence type="ECO:0000256" key="4">
    <source>
        <dbReference type="ARBA" id="ARBA00022847"/>
    </source>
</evidence>
<evidence type="ECO:0000259" key="9">
    <source>
        <dbReference type="PROSITE" id="PS50850"/>
    </source>
</evidence>
<feature type="transmembrane region" description="Helical" evidence="8">
    <location>
        <begin position="253"/>
        <end position="273"/>
    </location>
</feature>
<proteinExistence type="predicted"/>
<evidence type="ECO:0000256" key="1">
    <source>
        <dbReference type="ARBA" id="ARBA00004141"/>
    </source>
</evidence>
<dbReference type="FunFam" id="1.20.1250.20:FF:000423">
    <property type="entry name" value="Putative inorganic phosphate cotransporter-like Protein"/>
    <property type="match status" value="1"/>
</dbReference>
<comment type="caution">
    <text evidence="10">The sequence shown here is derived from an EMBL/GenBank/DDBJ whole genome shotgun (WGS) entry which is preliminary data.</text>
</comment>
<sequence>MVFLGFMTEYMMRNLLSIAITQIAKKTYTNESIISGDVCPIDNETIGDDGVEQIISVEGVYEWSEALQGVILSSFYWGYIITHIPGGILVERFGGKVLLLAGNVATSVLTCLTPVSITLGGAYLLIGNRVVMGLCQGFMYAAVFGLLSTWIPLCERTTLGVLVLSGIQFGSILSTYLSGVVLQHLTGWHWPFYIYSVFGIVWCLAFTVFCSKDPESNRFISEKEKIYLKREIGALQRDEDLPLAPYRAILTSVPVWAIIVSQTGIDFSFYVMTTDLPKYLSDVMRFDVEKNGLYSSLPQILNFFSALAFGLLSDFCINKKYLTVKNTRRIFTTTGIVGLAVCFILASYSGCNRLTAILFFSFASGFAGLDNSRVNNMDLSPNYAPTIISIVNSCGSAMGIIAPLAVGLLTPNATIYEWRIVFWIVFGILLGTGLFYLVFADGEIQHWNNPTRSKELHMEDQSDDEKSNKKFASDSVN</sequence>
<evidence type="ECO:0000256" key="7">
    <source>
        <dbReference type="SAM" id="MobiDB-lite"/>
    </source>
</evidence>
<feature type="domain" description="Major facilitator superfamily (MFS) profile" evidence="9">
    <location>
        <begin position="1"/>
        <end position="445"/>
    </location>
</feature>
<evidence type="ECO:0000313" key="10">
    <source>
        <dbReference type="EMBL" id="KAJ6633662.1"/>
    </source>
</evidence>
<feature type="transmembrane region" description="Helical" evidence="8">
    <location>
        <begin position="158"/>
        <end position="178"/>
    </location>
</feature>
<dbReference type="FunFam" id="1.20.1250.20:FF:000003">
    <property type="entry name" value="Solute carrier family 17 member 3"/>
    <property type="match status" value="1"/>
</dbReference>
<keyword evidence="6 8" id="KW-0472">Membrane</keyword>
<organism evidence="10 11">
    <name type="scientific">Pseudolycoriella hygida</name>
    <dbReference type="NCBI Taxonomy" id="35572"/>
    <lineage>
        <taxon>Eukaryota</taxon>
        <taxon>Metazoa</taxon>
        <taxon>Ecdysozoa</taxon>
        <taxon>Arthropoda</taxon>
        <taxon>Hexapoda</taxon>
        <taxon>Insecta</taxon>
        <taxon>Pterygota</taxon>
        <taxon>Neoptera</taxon>
        <taxon>Endopterygota</taxon>
        <taxon>Diptera</taxon>
        <taxon>Nematocera</taxon>
        <taxon>Sciaroidea</taxon>
        <taxon>Sciaridae</taxon>
        <taxon>Pseudolycoriella</taxon>
    </lineage>
</organism>
<keyword evidence="5 8" id="KW-1133">Transmembrane helix</keyword>
<dbReference type="PANTHER" id="PTHR11662">
    <property type="entry name" value="SOLUTE CARRIER FAMILY 17"/>
    <property type="match status" value="1"/>
</dbReference>